<feature type="region of interest" description="Disordered" evidence="9">
    <location>
        <begin position="663"/>
        <end position="714"/>
    </location>
</feature>
<dbReference type="GO" id="GO:0033553">
    <property type="term" value="C:rDNA heterochromatin"/>
    <property type="evidence" value="ECO:0007669"/>
    <property type="project" value="TreeGrafter"/>
</dbReference>
<evidence type="ECO:0000256" key="1">
    <source>
        <dbReference type="ARBA" id="ARBA00004604"/>
    </source>
</evidence>
<dbReference type="Pfam" id="PF05148">
    <property type="entry name" value="Methyltransf_8"/>
    <property type="match status" value="1"/>
</dbReference>
<dbReference type="GO" id="GO:0008168">
    <property type="term" value="F:methyltransferase activity"/>
    <property type="evidence" value="ECO:0007669"/>
    <property type="project" value="UniProtKB-KW"/>
</dbReference>
<feature type="compositionally biased region" description="Polar residues" evidence="9">
    <location>
        <begin position="445"/>
        <end position="461"/>
    </location>
</feature>
<dbReference type="GO" id="GO:0032259">
    <property type="term" value="P:methylation"/>
    <property type="evidence" value="ECO:0007669"/>
    <property type="project" value="UniProtKB-KW"/>
</dbReference>
<feature type="compositionally biased region" description="Basic residues" evidence="9">
    <location>
        <begin position="418"/>
        <end position="434"/>
    </location>
</feature>
<keyword evidence="11" id="KW-1185">Reference proteome</keyword>
<feature type="compositionally biased region" description="Basic residues" evidence="9">
    <location>
        <begin position="379"/>
        <end position="389"/>
    </location>
</feature>
<dbReference type="InterPro" id="IPR042036">
    <property type="entry name" value="RRP8_N"/>
</dbReference>
<feature type="compositionally biased region" description="Polar residues" evidence="9">
    <location>
        <begin position="589"/>
        <end position="602"/>
    </location>
</feature>
<dbReference type="SUPFAM" id="SSF53335">
    <property type="entry name" value="S-adenosyl-L-methionine-dependent methyltransferases"/>
    <property type="match status" value="2"/>
</dbReference>
<evidence type="ECO:0000313" key="10">
    <source>
        <dbReference type="EMBL" id="VDI23135.1"/>
    </source>
</evidence>
<dbReference type="PANTHER" id="PTHR12787">
    <property type="entry name" value="RIBOSOMAL RNA-PROCESSING PROTEIN 8"/>
    <property type="match status" value="1"/>
</dbReference>
<comment type="similarity">
    <text evidence="2">Belongs to the methyltransferase superfamily. RRP8 family.</text>
</comment>
<dbReference type="GO" id="GO:0006364">
    <property type="term" value="P:rRNA processing"/>
    <property type="evidence" value="ECO:0007669"/>
    <property type="project" value="UniProtKB-KW"/>
</dbReference>
<dbReference type="PROSITE" id="PS00092">
    <property type="entry name" value="N6_MTASE"/>
    <property type="match status" value="1"/>
</dbReference>
<keyword evidence="4" id="KW-0698">rRNA processing</keyword>
<dbReference type="InterPro" id="IPR007823">
    <property type="entry name" value="RRP8"/>
</dbReference>
<feature type="compositionally biased region" description="Basic and acidic residues" evidence="9">
    <location>
        <begin position="688"/>
        <end position="714"/>
    </location>
</feature>
<keyword evidence="5 10" id="KW-0489">Methyltransferase</keyword>
<comment type="subcellular location">
    <subcellularLocation>
        <location evidence="1">Nucleus</location>
        <location evidence="1">Nucleolus</location>
    </subcellularLocation>
</comment>
<feature type="compositionally biased region" description="Polar residues" evidence="9">
    <location>
        <begin position="664"/>
        <end position="687"/>
    </location>
</feature>
<dbReference type="AlphaFoldDB" id="A0A8B6DP68"/>
<protein>
    <recommendedName>
        <fullName evidence="3">Ribosomal RNA-processing protein 8</fullName>
    </recommendedName>
</protein>
<dbReference type="GO" id="GO:0042149">
    <property type="term" value="P:cellular response to glucose starvation"/>
    <property type="evidence" value="ECO:0007669"/>
    <property type="project" value="TreeGrafter"/>
</dbReference>
<dbReference type="Gene3D" id="1.10.10.2150">
    <property type="entry name" value="Ribosomal RNA-processing protein 8, N-terminal domain"/>
    <property type="match status" value="1"/>
</dbReference>
<dbReference type="CDD" id="cd02440">
    <property type="entry name" value="AdoMet_MTases"/>
    <property type="match status" value="2"/>
</dbReference>
<evidence type="ECO:0000256" key="8">
    <source>
        <dbReference type="ARBA" id="ARBA00023242"/>
    </source>
</evidence>
<keyword evidence="6 10" id="KW-0808">Transferase</keyword>
<dbReference type="Pfam" id="PF06325">
    <property type="entry name" value="PrmA"/>
    <property type="match status" value="1"/>
</dbReference>
<proteinExistence type="inferred from homology"/>
<feature type="non-terminal residue" evidence="10">
    <location>
        <position position="895"/>
    </location>
</feature>
<accession>A0A8B6DP68</accession>
<dbReference type="Gene3D" id="3.40.50.150">
    <property type="entry name" value="Vaccinia Virus protein VP39"/>
    <property type="match status" value="2"/>
</dbReference>
<name>A0A8B6DP68_MYTGA</name>
<dbReference type="InterPro" id="IPR023576">
    <property type="entry name" value="UbiE/COQ5_MeTrFase_CS"/>
</dbReference>
<dbReference type="GO" id="GO:0005677">
    <property type="term" value="C:chromatin silencing complex"/>
    <property type="evidence" value="ECO:0007669"/>
    <property type="project" value="TreeGrafter"/>
</dbReference>
<dbReference type="InterPro" id="IPR002052">
    <property type="entry name" value="DNA_methylase_N6_adenine_CS"/>
</dbReference>
<keyword evidence="7" id="KW-0949">S-adenosyl-L-methionine</keyword>
<sequence>MNIPCMKPSKFHQALSHIDNEFRDPKILLEQYPTDIPTTHELIYLIQSQYGDIEGKMIADLGCGVGVLGIGAALLGASYVLGIDIDQDALELCQENIETLDLENIDLLQLDVTNLTREHSSSTVESESSESVKDCSSISGKFHKCFDTVIMNPPFGTKNNEGIDMKFVQIALDMANNSVYSFHKTSTRTFIQRKAEKWNVGMETLGEVRFLIPQMYKCHKTKSVDIQIKRMDFDLSDWTVDSSAVQLNKQLFDSTGGPLINDLFQKHQLTSLSEVKVKKKKRKIKLQVDESIPVKQRKIAEDNKTNNGITDIKSKKLKTGAKQEKLKRLKSDEKIRKKKIKSDGKNVVEEKPSETTKTLKRKHDSKNQVDAVSPEKIEKSKKKRMKKMKKENSENDNDVEQSGGEKVSNSEISEIEAKKKRRKKKKNSNKKNKYKHLDEMRKAKTLSSTDEIVPAEQTTGACSEHIKTCKGKSSQKKSTDEILHLEQTTNAEASKTCKGKSSQKKSKDEIVHSEQTSGADHIKISKVKSSKKRSKDEIVHSEQASGDDNIKISKAKSSKKSKDEIVHSEQTANASSKDIKSHLHKKNSSQKSNDLSKIPQSSKKVKELSKTEESVKTVPEGKKTLSDFEKFKAHKTEKHNLRDDKTNKKLPFKVSTLQKVLGESISSKDNSSSTGKIETGSQSTGNQVDKKEKHVHNPEKEEKKSGKDKYKPPVSLRERMMDQLKSARFRFINEQLYTQTGSEAVQLFKGDTEAFNCYHEGFQNQVNKWPTNPVDLIIKQIKAGASTAVIGDFGCGDAKIARNVPNKVHSFDLVALNEHVTVCNIEKIPLKDSSLDIAVFCLSLMGTNLVDYLTEANRVLKKGGVLMIAEVTSRIQKTGKFIRNIEKMGFQFSSK</sequence>
<dbReference type="PANTHER" id="PTHR12787:SF0">
    <property type="entry name" value="RIBOSOMAL RNA-PROCESSING PROTEIN 8"/>
    <property type="match status" value="1"/>
</dbReference>
<evidence type="ECO:0000256" key="3">
    <source>
        <dbReference type="ARBA" id="ARBA00020203"/>
    </source>
</evidence>
<dbReference type="PROSITE" id="PS01184">
    <property type="entry name" value="UBIE_2"/>
    <property type="match status" value="1"/>
</dbReference>
<feature type="compositionally biased region" description="Basic and acidic residues" evidence="9">
    <location>
        <begin position="604"/>
        <end position="631"/>
    </location>
</feature>
<dbReference type="InterPro" id="IPR029063">
    <property type="entry name" value="SAM-dependent_MTases_sf"/>
</dbReference>
<dbReference type="Proteomes" id="UP000596742">
    <property type="component" value="Unassembled WGS sequence"/>
</dbReference>
<evidence type="ECO:0000256" key="6">
    <source>
        <dbReference type="ARBA" id="ARBA00022679"/>
    </source>
</evidence>
<dbReference type="EMBL" id="UYJE01003883">
    <property type="protein sequence ID" value="VDI23135.1"/>
    <property type="molecule type" value="Genomic_DNA"/>
</dbReference>
<evidence type="ECO:0000256" key="2">
    <source>
        <dbReference type="ARBA" id="ARBA00006301"/>
    </source>
</evidence>
<evidence type="ECO:0000256" key="5">
    <source>
        <dbReference type="ARBA" id="ARBA00022603"/>
    </source>
</evidence>
<feature type="compositionally biased region" description="Basic and acidic residues" evidence="9">
    <location>
        <begin position="321"/>
        <end position="354"/>
    </location>
</feature>
<evidence type="ECO:0000256" key="9">
    <source>
        <dbReference type="SAM" id="MobiDB-lite"/>
    </source>
</evidence>
<evidence type="ECO:0000256" key="7">
    <source>
        <dbReference type="ARBA" id="ARBA00022691"/>
    </source>
</evidence>
<keyword evidence="8" id="KW-0539">Nucleus</keyword>
<comment type="caution">
    <text evidence="10">The sequence shown here is derived from an EMBL/GenBank/DDBJ whole genome shotgun (WGS) entry which is preliminary data.</text>
</comment>
<feature type="compositionally biased region" description="Basic residues" evidence="9">
    <location>
        <begin position="524"/>
        <end position="533"/>
    </location>
</feature>
<organism evidence="10 11">
    <name type="scientific">Mytilus galloprovincialis</name>
    <name type="common">Mediterranean mussel</name>
    <dbReference type="NCBI Taxonomy" id="29158"/>
    <lineage>
        <taxon>Eukaryota</taxon>
        <taxon>Metazoa</taxon>
        <taxon>Spiralia</taxon>
        <taxon>Lophotrochozoa</taxon>
        <taxon>Mollusca</taxon>
        <taxon>Bivalvia</taxon>
        <taxon>Autobranchia</taxon>
        <taxon>Pteriomorphia</taxon>
        <taxon>Mytilida</taxon>
        <taxon>Mytiloidea</taxon>
        <taxon>Mytilidae</taxon>
        <taxon>Mytilinae</taxon>
        <taxon>Mytilus</taxon>
    </lineage>
</organism>
<dbReference type="GO" id="GO:0005730">
    <property type="term" value="C:nucleolus"/>
    <property type="evidence" value="ECO:0007669"/>
    <property type="project" value="UniProtKB-SubCell"/>
</dbReference>
<dbReference type="OrthoDB" id="419617at2759"/>
<dbReference type="FunFam" id="1.10.10.2150:FF:000001">
    <property type="entry name" value="Ribosomal RNA-processing protein 8"/>
    <property type="match status" value="1"/>
</dbReference>
<evidence type="ECO:0000256" key="4">
    <source>
        <dbReference type="ARBA" id="ARBA00022552"/>
    </source>
</evidence>
<gene>
    <name evidence="10" type="ORF">MGAL_10B081487</name>
</gene>
<reference evidence="10" key="1">
    <citation type="submission" date="2018-11" db="EMBL/GenBank/DDBJ databases">
        <authorList>
            <person name="Alioto T."/>
            <person name="Alioto T."/>
        </authorList>
    </citation>
    <scope>NUCLEOTIDE SEQUENCE</scope>
</reference>
<dbReference type="GO" id="GO:0046015">
    <property type="term" value="P:regulation of transcription by glucose"/>
    <property type="evidence" value="ECO:0007669"/>
    <property type="project" value="TreeGrafter"/>
</dbReference>
<evidence type="ECO:0000313" key="11">
    <source>
        <dbReference type="Proteomes" id="UP000596742"/>
    </source>
</evidence>
<feature type="region of interest" description="Disordered" evidence="9">
    <location>
        <begin position="319"/>
        <end position="647"/>
    </location>
</feature>
<dbReference type="GO" id="GO:0000183">
    <property type="term" value="P:rDNA heterochromatin formation"/>
    <property type="evidence" value="ECO:0007669"/>
    <property type="project" value="TreeGrafter"/>
</dbReference>
<dbReference type="GO" id="GO:0003676">
    <property type="term" value="F:nucleic acid binding"/>
    <property type="evidence" value="ECO:0007669"/>
    <property type="project" value="InterPro"/>
</dbReference>
<feature type="compositionally biased region" description="Basic and acidic residues" evidence="9">
    <location>
        <begin position="638"/>
        <end position="647"/>
    </location>
</feature>